<dbReference type="STRING" id="981085.W9R1N0"/>
<name>W9R1N0_9ROSA</name>
<organism evidence="1 2">
    <name type="scientific">Morus notabilis</name>
    <dbReference type="NCBI Taxonomy" id="981085"/>
    <lineage>
        <taxon>Eukaryota</taxon>
        <taxon>Viridiplantae</taxon>
        <taxon>Streptophyta</taxon>
        <taxon>Embryophyta</taxon>
        <taxon>Tracheophyta</taxon>
        <taxon>Spermatophyta</taxon>
        <taxon>Magnoliopsida</taxon>
        <taxon>eudicotyledons</taxon>
        <taxon>Gunneridae</taxon>
        <taxon>Pentapetalae</taxon>
        <taxon>rosids</taxon>
        <taxon>fabids</taxon>
        <taxon>Rosales</taxon>
        <taxon>Moraceae</taxon>
        <taxon>Moreae</taxon>
        <taxon>Morus</taxon>
    </lineage>
</organism>
<accession>W9R1N0</accession>
<keyword evidence="2" id="KW-1185">Reference proteome</keyword>
<evidence type="ECO:0000313" key="2">
    <source>
        <dbReference type="Proteomes" id="UP000030645"/>
    </source>
</evidence>
<dbReference type="Proteomes" id="UP000030645">
    <property type="component" value="Unassembled WGS sequence"/>
</dbReference>
<dbReference type="AlphaFoldDB" id="W9R1N0"/>
<evidence type="ECO:0000313" key="1">
    <source>
        <dbReference type="EMBL" id="EXB54110.1"/>
    </source>
</evidence>
<dbReference type="EMBL" id="KE344155">
    <property type="protein sequence ID" value="EXB54110.1"/>
    <property type="molecule type" value="Genomic_DNA"/>
</dbReference>
<proteinExistence type="predicted"/>
<protein>
    <submittedName>
        <fullName evidence="1">Uncharacterized protein</fullName>
    </submittedName>
</protein>
<reference evidence="2" key="1">
    <citation type="submission" date="2013-01" db="EMBL/GenBank/DDBJ databases">
        <title>Draft Genome Sequence of a Mulberry Tree, Morus notabilis C.K. Schneid.</title>
        <authorList>
            <person name="He N."/>
            <person name="Zhao S."/>
        </authorList>
    </citation>
    <scope>NUCLEOTIDE SEQUENCE</scope>
</reference>
<dbReference type="eggNOG" id="KOG1843">
    <property type="taxonomic scope" value="Eukaryota"/>
</dbReference>
<sequence length="90" mass="10199">MVFDLIKASKEGKGRLTYGFEASQRREVERKDLFGSSENFLAGVSSHLLEQAWKEMAQTFTEANFGNIQEILEAEPSKWLADCSFILHAL</sequence>
<gene>
    <name evidence="1" type="ORF">L484_017548</name>
</gene>